<dbReference type="AlphaFoldDB" id="A0AAV4SSC9"/>
<accession>A0AAV4SSC9</accession>
<evidence type="ECO:0000313" key="1">
    <source>
        <dbReference type="EMBL" id="GIY35904.1"/>
    </source>
</evidence>
<comment type="caution">
    <text evidence="1">The sequence shown here is derived from an EMBL/GenBank/DDBJ whole genome shotgun (WGS) entry which is preliminary data.</text>
</comment>
<organism evidence="1 2">
    <name type="scientific">Caerostris extrusa</name>
    <name type="common">Bark spider</name>
    <name type="synonym">Caerostris bankana</name>
    <dbReference type="NCBI Taxonomy" id="172846"/>
    <lineage>
        <taxon>Eukaryota</taxon>
        <taxon>Metazoa</taxon>
        <taxon>Ecdysozoa</taxon>
        <taxon>Arthropoda</taxon>
        <taxon>Chelicerata</taxon>
        <taxon>Arachnida</taxon>
        <taxon>Araneae</taxon>
        <taxon>Araneomorphae</taxon>
        <taxon>Entelegynae</taxon>
        <taxon>Araneoidea</taxon>
        <taxon>Araneidae</taxon>
        <taxon>Caerostris</taxon>
    </lineage>
</organism>
<dbReference type="Proteomes" id="UP001054945">
    <property type="component" value="Unassembled WGS sequence"/>
</dbReference>
<gene>
    <name evidence="1" type="ORF">CEXT_688241</name>
</gene>
<keyword evidence="2" id="KW-1185">Reference proteome</keyword>
<reference evidence="1 2" key="1">
    <citation type="submission" date="2021-06" db="EMBL/GenBank/DDBJ databases">
        <title>Caerostris extrusa draft genome.</title>
        <authorList>
            <person name="Kono N."/>
            <person name="Arakawa K."/>
        </authorList>
    </citation>
    <scope>NUCLEOTIDE SEQUENCE [LARGE SCALE GENOMIC DNA]</scope>
</reference>
<protein>
    <submittedName>
        <fullName evidence="1">Uncharacterized protein</fullName>
    </submittedName>
</protein>
<dbReference type="EMBL" id="BPLR01009977">
    <property type="protein sequence ID" value="GIY35904.1"/>
    <property type="molecule type" value="Genomic_DNA"/>
</dbReference>
<evidence type="ECO:0000313" key="2">
    <source>
        <dbReference type="Proteomes" id="UP001054945"/>
    </source>
</evidence>
<proteinExistence type="predicted"/>
<name>A0AAV4SSC9_CAEEX</name>
<sequence length="111" mass="13136">MQNRNQDPVKLHLYNAVTIGPHCTVQNLEIEIQIGQKFMLLQSFVYRPLGLELHTFGNKWDLLDWTKSGSVRITCFEYEYLIYKPSLVNKKYKIRCALLKCIFVITLWQNI</sequence>